<protein>
    <submittedName>
        <fullName evidence="1">Flp pilus assembly protein TadD</fullName>
    </submittedName>
</protein>
<evidence type="ECO:0000313" key="1">
    <source>
        <dbReference type="EMBL" id="MBB5134457.1"/>
    </source>
</evidence>
<dbReference type="SMART" id="SM00028">
    <property type="entry name" value="TPR"/>
    <property type="match status" value="3"/>
</dbReference>
<dbReference type="Proteomes" id="UP000578449">
    <property type="component" value="Unassembled WGS sequence"/>
</dbReference>
<dbReference type="SUPFAM" id="SSF48452">
    <property type="entry name" value="TPR-like"/>
    <property type="match status" value="2"/>
</dbReference>
<dbReference type="EMBL" id="JACHGN010000008">
    <property type="protein sequence ID" value="MBB5134457.1"/>
    <property type="molecule type" value="Genomic_DNA"/>
</dbReference>
<comment type="caution">
    <text evidence="1">The sequence shown here is derived from an EMBL/GenBank/DDBJ whole genome shotgun (WGS) entry which is preliminary data.</text>
</comment>
<dbReference type="Gene3D" id="1.25.40.10">
    <property type="entry name" value="Tetratricopeptide repeat domain"/>
    <property type="match status" value="1"/>
</dbReference>
<dbReference type="RefSeq" id="WP_185051361.1">
    <property type="nucleotide sequence ID" value="NZ_BAABIX010000007.1"/>
</dbReference>
<keyword evidence="2" id="KW-1185">Reference proteome</keyword>
<dbReference type="Pfam" id="PF13181">
    <property type="entry name" value="TPR_8"/>
    <property type="match status" value="1"/>
</dbReference>
<dbReference type="AlphaFoldDB" id="A0A840PB99"/>
<gene>
    <name evidence="1" type="ORF">HNP84_004189</name>
</gene>
<reference evidence="1 2" key="1">
    <citation type="submission" date="2020-08" db="EMBL/GenBank/DDBJ databases">
        <title>Genomic Encyclopedia of Type Strains, Phase IV (KMG-IV): sequencing the most valuable type-strain genomes for metagenomic binning, comparative biology and taxonomic classification.</title>
        <authorList>
            <person name="Goeker M."/>
        </authorList>
    </citation>
    <scope>NUCLEOTIDE SEQUENCE [LARGE SCALE GENOMIC DNA]</scope>
    <source>
        <strain evidence="1 2">DSM 45615</strain>
    </source>
</reference>
<organism evidence="1 2">
    <name type="scientific">Thermocatellispora tengchongensis</name>
    <dbReference type="NCBI Taxonomy" id="1073253"/>
    <lineage>
        <taxon>Bacteria</taxon>
        <taxon>Bacillati</taxon>
        <taxon>Actinomycetota</taxon>
        <taxon>Actinomycetes</taxon>
        <taxon>Streptosporangiales</taxon>
        <taxon>Streptosporangiaceae</taxon>
        <taxon>Thermocatellispora</taxon>
    </lineage>
</organism>
<evidence type="ECO:0000313" key="2">
    <source>
        <dbReference type="Proteomes" id="UP000578449"/>
    </source>
</evidence>
<accession>A0A840PB99</accession>
<name>A0A840PB99_9ACTN</name>
<proteinExistence type="predicted"/>
<dbReference type="InterPro" id="IPR011990">
    <property type="entry name" value="TPR-like_helical_dom_sf"/>
</dbReference>
<dbReference type="InterPro" id="IPR019734">
    <property type="entry name" value="TPR_rpt"/>
</dbReference>
<sequence>MPRTLDDLFRLLDGAGLPPEGFAIEADKTLAAIGDRMRRGPAARARALLDDAIAEARRARRAALLGMGELSGRRAFDFDGYLAELHCRRAGLHLAAGDLAAAQADLALACLLVPAHRTAGPLLVEVYERLGRLDLAVSRLCRMYRADADLGLAMVTLVCNARAGGAPPSAVAPALDAMREREPDGLFGMVAAHQAATYADAPLRPQDAETRYRQAVDAYIGGHEERVPALLLPVLAWAPRVAEGWMLYGVAHLSRLGSADGAGARANVAHAVTALTAAVTIDPGDARCWTELAKAHLAGERPDRAANAARRAARLAADDATAHAVLAVALLSLGDVEEMTAALRNAMALDPGHPLVQDLIAAITREEGT</sequence>